<dbReference type="Pfam" id="PF18564">
    <property type="entry name" value="Glyco_hydro_5_C"/>
    <property type="match status" value="1"/>
</dbReference>
<dbReference type="PANTHER" id="PTHR31308:SF6">
    <property type="entry name" value="GLYCOSIDE HYDROLASE FAMILY 5 C-TERMINAL DOMAIN-CONTAINING PROTEIN"/>
    <property type="match status" value="1"/>
</dbReference>
<dbReference type="STRING" id="47428.A0A284R8K6"/>
<reference evidence="8" key="1">
    <citation type="journal article" date="2017" name="Nat. Ecol. Evol.">
        <title>Genome expansion and lineage-specific genetic innovations in the forest pathogenic fungi Armillaria.</title>
        <authorList>
            <person name="Sipos G."/>
            <person name="Prasanna A.N."/>
            <person name="Walter M.C."/>
            <person name="O'Connor E."/>
            <person name="Balint B."/>
            <person name="Krizsan K."/>
            <person name="Kiss B."/>
            <person name="Hess J."/>
            <person name="Varga T."/>
            <person name="Slot J."/>
            <person name="Riley R."/>
            <person name="Boka B."/>
            <person name="Rigling D."/>
            <person name="Barry K."/>
            <person name="Lee J."/>
            <person name="Mihaltcheva S."/>
            <person name="LaButti K."/>
            <person name="Lipzen A."/>
            <person name="Waldron R."/>
            <person name="Moloney N.M."/>
            <person name="Sperisen C."/>
            <person name="Kredics L."/>
            <person name="Vagvoelgyi C."/>
            <person name="Patrignani A."/>
            <person name="Fitzpatrick D."/>
            <person name="Nagy I."/>
            <person name="Doyle S."/>
            <person name="Anderson J.B."/>
            <person name="Grigoriev I.V."/>
            <person name="Gueldener U."/>
            <person name="Muensterkoetter M."/>
            <person name="Nagy L.G."/>
        </authorList>
    </citation>
    <scope>NUCLEOTIDE SEQUENCE [LARGE SCALE GENOMIC DNA]</scope>
    <source>
        <strain evidence="8">C18/9</strain>
    </source>
</reference>
<dbReference type="InterPro" id="IPR013780">
    <property type="entry name" value="Glyco_hydro_b"/>
</dbReference>
<name>A0A284R8K6_ARMOS</name>
<gene>
    <name evidence="7" type="ORF">ARMOST_08397</name>
</gene>
<dbReference type="PANTHER" id="PTHR31308">
    <property type="match status" value="1"/>
</dbReference>
<evidence type="ECO:0000259" key="5">
    <source>
        <dbReference type="Pfam" id="PF00150"/>
    </source>
</evidence>
<dbReference type="AlphaFoldDB" id="A0A284R8K6"/>
<keyword evidence="2" id="KW-0378">Hydrolase</keyword>
<protein>
    <recommendedName>
        <fullName evidence="9">Glycoside hydrolase family 5 domain-containing protein</fullName>
    </recommendedName>
</protein>
<proteinExistence type="inferred from homology"/>
<dbReference type="Gene3D" id="2.60.40.1180">
    <property type="entry name" value="Golgi alpha-mannosidase II"/>
    <property type="match status" value="1"/>
</dbReference>
<dbReference type="InterPro" id="IPR017853">
    <property type="entry name" value="GH"/>
</dbReference>
<dbReference type="SUPFAM" id="SSF51445">
    <property type="entry name" value="(Trans)glycosidases"/>
    <property type="match status" value="1"/>
</dbReference>
<dbReference type="GO" id="GO:1904462">
    <property type="term" value="P:ergosteryl 3-beta-D-glucoside catabolic process"/>
    <property type="evidence" value="ECO:0007669"/>
    <property type="project" value="TreeGrafter"/>
</dbReference>
<evidence type="ECO:0000256" key="3">
    <source>
        <dbReference type="ARBA" id="ARBA00023295"/>
    </source>
</evidence>
<evidence type="ECO:0000313" key="8">
    <source>
        <dbReference type="Proteomes" id="UP000219338"/>
    </source>
</evidence>
<feature type="domain" description="Glycoside hydrolase family 5 C-terminal" evidence="6">
    <location>
        <begin position="764"/>
        <end position="823"/>
    </location>
</feature>
<evidence type="ECO:0000313" key="7">
    <source>
        <dbReference type="EMBL" id="SJL05025.1"/>
    </source>
</evidence>
<evidence type="ECO:0000256" key="2">
    <source>
        <dbReference type="ARBA" id="ARBA00022801"/>
    </source>
</evidence>
<feature type="region of interest" description="Disordered" evidence="4">
    <location>
        <begin position="831"/>
        <end position="853"/>
    </location>
</feature>
<evidence type="ECO:0008006" key="9">
    <source>
        <dbReference type="Google" id="ProtNLM"/>
    </source>
</evidence>
<dbReference type="GO" id="GO:0050295">
    <property type="term" value="F:steryl-beta-glucosidase activity"/>
    <property type="evidence" value="ECO:0007669"/>
    <property type="project" value="TreeGrafter"/>
</dbReference>
<feature type="compositionally biased region" description="Low complexity" evidence="4">
    <location>
        <begin position="831"/>
        <end position="842"/>
    </location>
</feature>
<dbReference type="InterPro" id="IPR018087">
    <property type="entry name" value="Glyco_hydro_5_CS"/>
</dbReference>
<dbReference type="EMBL" id="FUEG01000005">
    <property type="protein sequence ID" value="SJL05025.1"/>
    <property type="molecule type" value="Genomic_DNA"/>
</dbReference>
<dbReference type="PROSITE" id="PS00659">
    <property type="entry name" value="GLYCOSYL_HYDROL_F5"/>
    <property type="match status" value="1"/>
</dbReference>
<comment type="similarity">
    <text evidence="1">Belongs to the glycosyl hydrolase 5 (cellulase A) family.</text>
</comment>
<organism evidence="7 8">
    <name type="scientific">Armillaria ostoyae</name>
    <name type="common">Armillaria root rot fungus</name>
    <dbReference type="NCBI Taxonomy" id="47428"/>
    <lineage>
        <taxon>Eukaryota</taxon>
        <taxon>Fungi</taxon>
        <taxon>Dikarya</taxon>
        <taxon>Basidiomycota</taxon>
        <taxon>Agaricomycotina</taxon>
        <taxon>Agaricomycetes</taxon>
        <taxon>Agaricomycetidae</taxon>
        <taxon>Agaricales</taxon>
        <taxon>Marasmiineae</taxon>
        <taxon>Physalacriaceae</taxon>
        <taxon>Armillaria</taxon>
    </lineage>
</organism>
<dbReference type="InterPro" id="IPR041036">
    <property type="entry name" value="GH5_C"/>
</dbReference>
<dbReference type="OrthoDB" id="9971853at2759"/>
<keyword evidence="8" id="KW-1185">Reference proteome</keyword>
<sequence length="944" mass="106063">MKSGDAGIGASPLCPDFPIWNIRIRIYPMVRLDIGASFVSSNQSLPFTVVVDNDERTLSPLYLHRKMPRVPSISPATGQPTSSSYIHTTDCNFVDNAGRTLLLRGVNLSGSSKAPLGKPSYILEGLWDAAEEGGESFTGRPLNLDDGSADVHLARLKGWGFNMLRFPVTWEALEHEGPGLYDYEFMDYTVRVLRKCKDYGFKVYMDPHQDIWSRFSGGSGAPIWTLTACGIEPRHFTATQAAIIHSEYPSPYDPDPASIPAMLWSTNYGRLASQTIFTLFFAGRDFAPKCIIDDQNIQDYLQDHFTEAMGQMADRIRDAGDLLDECVIGWDSMNEPFEGLCGWDDLNVSPTQQGSTLRKGTHPSPAQSLRLGMGEAQTVDNWSFGAFGPSRNGSVTIDPKGYKMWSDPETETAEGIHPRWGWRRHKDWQLGTCIWAQHGVWDIESGYILVPDYFRYVPSSRSADDAPVEVEFIADYWQPHFEAFTSRIRESHPESIMFAQPPVFAPPPPIDESVLKGRAAYSPHYYDGLTLITRHWNWFNADALGVLRGKYSSPLQAVKIGETAIRKSLQEQLSMYKVDAHILGPYPTILGEIGTPFDMDNKRSYGWTDHGKHKGDYSRQERALDASLNGADGSNAINWTIWTYCPDSCHDWGDGWNMEDLSLWSSDDLGVRKGKEEDDYCEYPFKGTESQAGLLKRKMSGEGVDVRAAWAASTFSLATLGMGDSTSFEELRAQQRHELYMMRWRDNPYKFLTDGARADRAFNRPWPHKVIGRPKDIAFDLRKAYFKFTVTVRAEDKLKAGGVNEESPATEIFVPLVHYAHSRLLTDDTSVDTSSSISRVPSGSNLTDSRSSHTLTGGDDLLHTLSEKNLVDIEVTASTGRWSVDGQVLRWWYDTPQEGEEDQEYVIEIRRTGGPISTRDATDEECSWSWLDNICPFQEGCCIM</sequence>
<evidence type="ECO:0000256" key="4">
    <source>
        <dbReference type="SAM" id="MobiDB-lite"/>
    </source>
</evidence>
<dbReference type="Pfam" id="PF00150">
    <property type="entry name" value="Cellulase"/>
    <property type="match status" value="1"/>
</dbReference>
<evidence type="ECO:0000256" key="1">
    <source>
        <dbReference type="ARBA" id="ARBA00005641"/>
    </source>
</evidence>
<feature type="domain" description="Glycoside hydrolase family 5" evidence="5">
    <location>
        <begin position="153"/>
        <end position="338"/>
    </location>
</feature>
<dbReference type="Gene3D" id="3.20.20.80">
    <property type="entry name" value="Glycosidases"/>
    <property type="match status" value="2"/>
</dbReference>
<dbReference type="GO" id="GO:0000272">
    <property type="term" value="P:polysaccharide catabolic process"/>
    <property type="evidence" value="ECO:0007669"/>
    <property type="project" value="InterPro"/>
</dbReference>
<dbReference type="OMA" id="AACRYFA"/>
<dbReference type="InterPro" id="IPR001547">
    <property type="entry name" value="Glyco_hydro_5"/>
</dbReference>
<keyword evidence="3" id="KW-0326">Glycosidase</keyword>
<accession>A0A284R8K6</accession>
<dbReference type="InterPro" id="IPR052066">
    <property type="entry name" value="Glycosphingolipid_Hydrolases"/>
</dbReference>
<evidence type="ECO:0000259" key="6">
    <source>
        <dbReference type="Pfam" id="PF18564"/>
    </source>
</evidence>
<dbReference type="Proteomes" id="UP000219338">
    <property type="component" value="Unassembled WGS sequence"/>
</dbReference>